<dbReference type="AlphaFoldDB" id="V3Z0A6"/>
<evidence type="ECO:0000256" key="8">
    <source>
        <dbReference type="RuleBase" id="RU367043"/>
    </source>
</evidence>
<dbReference type="OMA" id="IMTERCF"/>
<name>V3Z0A6_LOTGI</name>
<dbReference type="OrthoDB" id="1551503at2759"/>
<comment type="similarity">
    <text evidence="8">Belongs to the small Tim family.</text>
</comment>
<dbReference type="GO" id="GO:0005743">
    <property type="term" value="C:mitochondrial inner membrane"/>
    <property type="evidence" value="ECO:0007669"/>
    <property type="project" value="UniProtKB-SubCell"/>
</dbReference>
<dbReference type="HOGENOM" id="CLU_141397_3_3_1"/>
<dbReference type="InterPro" id="IPR050673">
    <property type="entry name" value="Mito_inner_translocase_sub"/>
</dbReference>
<keyword evidence="2" id="KW-0479">Metal-binding</keyword>
<dbReference type="RefSeq" id="XP_009065454.1">
    <property type="nucleotide sequence ID" value="XM_009067206.1"/>
</dbReference>
<proteinExistence type="inferred from homology"/>
<keyword evidence="8" id="KW-0999">Mitochondrion inner membrane</keyword>
<dbReference type="PANTHER" id="PTHR13172">
    <property type="entry name" value="MITOCHONDRIAL IMPORT INNER MEMBRANE TRANSLOCASE SUBUNIT TIM9B"/>
    <property type="match status" value="1"/>
</dbReference>
<keyword evidence="1 8" id="KW-0813">Transport</keyword>
<dbReference type="SUPFAM" id="SSF144122">
    <property type="entry name" value="Tim10-like"/>
    <property type="match status" value="1"/>
</dbReference>
<dbReference type="GO" id="GO:0046872">
    <property type="term" value="F:metal ion binding"/>
    <property type="evidence" value="ECO:0007669"/>
    <property type="project" value="UniProtKB-KW"/>
</dbReference>
<keyword evidence="11" id="KW-1185">Reference proteome</keyword>
<keyword evidence="5 8" id="KW-0811">Translocation</keyword>
<evidence type="ECO:0000256" key="7">
    <source>
        <dbReference type="ARBA" id="ARBA00023157"/>
    </source>
</evidence>
<keyword evidence="6 8" id="KW-0496">Mitochondrion</keyword>
<dbReference type="KEGG" id="lgi:LOTGIDRAFT_196897"/>
<dbReference type="GeneID" id="20245216"/>
<dbReference type="Gene3D" id="1.10.287.810">
    <property type="entry name" value="Mitochondrial import inner membrane translocase subunit tim13 like domains"/>
    <property type="match status" value="1"/>
</dbReference>
<accession>V3Z0A6</accession>
<comment type="function">
    <text evidence="8">Mitochondrial intermembrane chaperone that participates in the import and insertion of some multi-pass transmembrane proteins into the mitochondrial inner membrane. Also required for the transfer of beta-barrel precursors from the TOM complex to the sorting and assembly machinery (SAM complex) of the outer membrane. Acts as a chaperone-like protein that protects the hydrophobic precursors from aggregation and guide them through the mitochondrial intermembrane space.</text>
</comment>
<dbReference type="CTD" id="20245216"/>
<evidence type="ECO:0000256" key="4">
    <source>
        <dbReference type="ARBA" id="ARBA00022927"/>
    </source>
</evidence>
<evidence type="ECO:0000313" key="11">
    <source>
        <dbReference type="Proteomes" id="UP000030746"/>
    </source>
</evidence>
<evidence type="ECO:0000256" key="1">
    <source>
        <dbReference type="ARBA" id="ARBA00022448"/>
    </source>
</evidence>
<gene>
    <name evidence="10" type="ORF">LOTGIDRAFT_196897</name>
</gene>
<reference evidence="10 11" key="1">
    <citation type="journal article" date="2013" name="Nature">
        <title>Insights into bilaterian evolution from three spiralian genomes.</title>
        <authorList>
            <person name="Simakov O."/>
            <person name="Marletaz F."/>
            <person name="Cho S.J."/>
            <person name="Edsinger-Gonzales E."/>
            <person name="Havlak P."/>
            <person name="Hellsten U."/>
            <person name="Kuo D.H."/>
            <person name="Larsson T."/>
            <person name="Lv J."/>
            <person name="Arendt D."/>
            <person name="Savage R."/>
            <person name="Osoegawa K."/>
            <person name="de Jong P."/>
            <person name="Grimwood J."/>
            <person name="Chapman J.A."/>
            <person name="Shapiro H."/>
            <person name="Aerts A."/>
            <person name="Otillar R.P."/>
            <person name="Terry A.Y."/>
            <person name="Boore J.L."/>
            <person name="Grigoriev I.V."/>
            <person name="Lindberg D.R."/>
            <person name="Seaver E.C."/>
            <person name="Weisblat D.A."/>
            <person name="Putnam N.H."/>
            <person name="Rokhsar D.S."/>
        </authorList>
    </citation>
    <scope>NUCLEOTIDE SEQUENCE [LARGE SCALE GENOMIC DNA]</scope>
</reference>
<evidence type="ECO:0000256" key="6">
    <source>
        <dbReference type="ARBA" id="ARBA00023128"/>
    </source>
</evidence>
<evidence type="ECO:0000256" key="3">
    <source>
        <dbReference type="ARBA" id="ARBA00022833"/>
    </source>
</evidence>
<dbReference type="Proteomes" id="UP000030746">
    <property type="component" value="Unassembled WGS sequence"/>
</dbReference>
<comment type="subcellular location">
    <subcellularLocation>
        <location evidence="8">Mitochondrion inner membrane</location>
        <topology evidence="8">Peripheral membrane protein</topology>
        <orientation evidence="8">Intermembrane side</orientation>
    </subcellularLocation>
</comment>
<sequence length="86" mass="9959">MNDNTRNMRDFLLLYNQLTEQCFDRCVYNMSRNSVSNRENDCISMCADRYVAFNQKTMHVFVEYQNMKQQVALNAQSSPGTSGTVA</sequence>
<keyword evidence="4 8" id="KW-0653">Protein transport</keyword>
<protein>
    <recommendedName>
        <fullName evidence="8">Mitochondrial import inner membrane translocase subunit</fullName>
    </recommendedName>
</protein>
<feature type="domain" description="Tim10-like" evidence="9">
    <location>
        <begin position="4"/>
        <end position="61"/>
    </location>
</feature>
<keyword evidence="8" id="KW-0472">Membrane</keyword>
<dbReference type="STRING" id="225164.V3Z0A6"/>
<dbReference type="InterPro" id="IPR004217">
    <property type="entry name" value="Tim10-like"/>
</dbReference>
<keyword evidence="3" id="KW-0862">Zinc</keyword>
<comment type="domain">
    <text evidence="8">The twin CX3C motif contains 4 conserved Cys residues that form 2 disulfide bonds in the mitochondrial intermembrane space.</text>
</comment>
<evidence type="ECO:0000259" key="9">
    <source>
        <dbReference type="Pfam" id="PF02953"/>
    </source>
</evidence>
<keyword evidence="7 8" id="KW-1015">Disulfide bond</keyword>
<keyword evidence="8" id="KW-0143">Chaperone</keyword>
<evidence type="ECO:0000256" key="5">
    <source>
        <dbReference type="ARBA" id="ARBA00023010"/>
    </source>
</evidence>
<evidence type="ECO:0000256" key="2">
    <source>
        <dbReference type="ARBA" id="ARBA00022723"/>
    </source>
</evidence>
<dbReference type="InterPro" id="IPR035427">
    <property type="entry name" value="Tim10-like_dom_sf"/>
</dbReference>
<dbReference type="EMBL" id="KB203567">
    <property type="protein sequence ID" value="ESO83878.1"/>
    <property type="molecule type" value="Genomic_DNA"/>
</dbReference>
<dbReference type="Pfam" id="PF02953">
    <property type="entry name" value="zf-Tim10_DDP"/>
    <property type="match status" value="1"/>
</dbReference>
<dbReference type="GO" id="GO:0015031">
    <property type="term" value="P:protein transport"/>
    <property type="evidence" value="ECO:0007669"/>
    <property type="project" value="UniProtKB-KW"/>
</dbReference>
<organism evidence="10 11">
    <name type="scientific">Lottia gigantea</name>
    <name type="common">Giant owl limpet</name>
    <dbReference type="NCBI Taxonomy" id="225164"/>
    <lineage>
        <taxon>Eukaryota</taxon>
        <taxon>Metazoa</taxon>
        <taxon>Spiralia</taxon>
        <taxon>Lophotrochozoa</taxon>
        <taxon>Mollusca</taxon>
        <taxon>Gastropoda</taxon>
        <taxon>Patellogastropoda</taxon>
        <taxon>Lottioidea</taxon>
        <taxon>Lottiidae</taxon>
        <taxon>Lottia</taxon>
    </lineage>
</organism>
<evidence type="ECO:0000313" key="10">
    <source>
        <dbReference type="EMBL" id="ESO83878.1"/>
    </source>
</evidence>
<comment type="subunit">
    <text evidence="8">Heterohexamer.</text>
</comment>